<dbReference type="SMART" id="SM00487">
    <property type="entry name" value="DEXDc"/>
    <property type="match status" value="1"/>
</dbReference>
<keyword evidence="3" id="KW-0378">Hydrolase</keyword>
<feature type="domain" description="Helicase C-terminal" evidence="9">
    <location>
        <begin position="331"/>
        <end position="478"/>
    </location>
</feature>
<evidence type="ECO:0000256" key="1">
    <source>
        <dbReference type="ARBA" id="ARBA00012552"/>
    </source>
</evidence>
<accession>A0A1R2BKV7</accession>
<dbReference type="SUPFAM" id="SSF52540">
    <property type="entry name" value="P-loop containing nucleoside triphosphate hydrolases"/>
    <property type="match status" value="1"/>
</dbReference>
<dbReference type="PANTHER" id="PTHR47958">
    <property type="entry name" value="ATP-DEPENDENT RNA HELICASE DBP3"/>
    <property type="match status" value="1"/>
</dbReference>
<gene>
    <name evidence="11" type="ORF">SteCoe_22981</name>
</gene>
<dbReference type="InterPro" id="IPR027417">
    <property type="entry name" value="P-loop_NTPase"/>
</dbReference>
<reference evidence="11 12" key="1">
    <citation type="submission" date="2016-11" db="EMBL/GenBank/DDBJ databases">
        <title>The macronuclear genome of Stentor coeruleus: a giant cell with tiny introns.</title>
        <authorList>
            <person name="Slabodnick M."/>
            <person name="Ruby J.G."/>
            <person name="Reiff S.B."/>
            <person name="Swart E.C."/>
            <person name="Gosai S."/>
            <person name="Prabakaran S."/>
            <person name="Witkowska E."/>
            <person name="Larue G.E."/>
            <person name="Fisher S."/>
            <person name="Freeman R.M."/>
            <person name="Gunawardena J."/>
            <person name="Chu W."/>
            <person name="Stover N.A."/>
            <person name="Gregory B.D."/>
            <person name="Nowacki M."/>
            <person name="Derisi J."/>
            <person name="Roy S.W."/>
            <person name="Marshall W.F."/>
            <person name="Sood P."/>
        </authorList>
    </citation>
    <scope>NUCLEOTIDE SEQUENCE [LARGE SCALE GENOMIC DNA]</scope>
    <source>
        <strain evidence="11">WM001</strain>
    </source>
</reference>
<keyword evidence="2" id="KW-0547">Nucleotide-binding</keyword>
<evidence type="ECO:0000256" key="6">
    <source>
        <dbReference type="PROSITE-ProRule" id="PRU00552"/>
    </source>
</evidence>
<dbReference type="PROSITE" id="PS51192">
    <property type="entry name" value="HELICASE_ATP_BIND_1"/>
    <property type="match status" value="1"/>
</dbReference>
<dbReference type="InterPro" id="IPR011545">
    <property type="entry name" value="DEAD/DEAH_box_helicase_dom"/>
</dbReference>
<evidence type="ECO:0000256" key="5">
    <source>
        <dbReference type="ARBA" id="ARBA00022840"/>
    </source>
</evidence>
<dbReference type="PROSITE" id="PS51194">
    <property type="entry name" value="HELICASE_CTER"/>
    <property type="match status" value="1"/>
</dbReference>
<feature type="compositionally biased region" description="Basic and acidic residues" evidence="7">
    <location>
        <begin position="472"/>
        <end position="493"/>
    </location>
</feature>
<dbReference type="GO" id="GO:0003676">
    <property type="term" value="F:nucleic acid binding"/>
    <property type="evidence" value="ECO:0007669"/>
    <property type="project" value="InterPro"/>
</dbReference>
<dbReference type="InterPro" id="IPR001650">
    <property type="entry name" value="Helicase_C-like"/>
</dbReference>
<dbReference type="CDD" id="cd18787">
    <property type="entry name" value="SF2_C_DEAD"/>
    <property type="match status" value="1"/>
</dbReference>
<dbReference type="FunFam" id="3.40.50.300:FF:000008">
    <property type="entry name" value="ATP-dependent RNA helicase RhlB"/>
    <property type="match status" value="1"/>
</dbReference>
<feature type="domain" description="Helicase ATP-binding" evidence="8">
    <location>
        <begin position="131"/>
        <end position="306"/>
    </location>
</feature>
<dbReference type="GO" id="GO:0016787">
    <property type="term" value="F:hydrolase activity"/>
    <property type="evidence" value="ECO:0007669"/>
    <property type="project" value="UniProtKB-KW"/>
</dbReference>
<dbReference type="OrthoDB" id="196131at2759"/>
<dbReference type="EMBL" id="MPUH01000576">
    <property type="protein sequence ID" value="OMJ77422.1"/>
    <property type="molecule type" value="Genomic_DNA"/>
</dbReference>
<evidence type="ECO:0000259" key="10">
    <source>
        <dbReference type="PROSITE" id="PS51195"/>
    </source>
</evidence>
<evidence type="ECO:0000259" key="8">
    <source>
        <dbReference type="PROSITE" id="PS51192"/>
    </source>
</evidence>
<dbReference type="EC" id="3.6.4.13" evidence="1"/>
<sequence length="507" mass="56551">MWGEKTETWGASETVVAEAIPAEIPAEPTGEQKPELPPLNFETLGDNLKTIEWESETLIPKNLVYQESSITSSRALTEISQFLENSKTSITGQEGIKPIMTFQEGELPEALLAQFESCKYSTPTTIQSISWPVAMSGKDVVAIACTGSGKTLSYLLPLLIHISKQQPVTLGQGPVGIIIVPTRELAKQITFDCNKFGKCLDIRTVCIYGGNGRQFQIKDLEVAPQLVVCTPGRLLDFLESGVLNLKRCTFVVVDEGDRMMDMGFGPQLKKVLSQVRPDRQCFMCTATWPATLSELSAEYLNSPVYLNVGSVEYPLNPNITHEVKVVEVEEKVNALVEILKDKKEKRVLVFVDTKSSCDILVEELKTHEIQCVGLHGQKSTKDRMTALLDFRAGRNMCVVATDVASRGIDIRDLEFVVLYDFPRRVEDYVHRIGRTARGTQKGTAITLFTKDNAKSAPNLIKVLEDAGQNVPRELRRMIRKPKAEGDENKENPRPRRRRSRSHNGDNN</sequence>
<comment type="caution">
    <text evidence="11">The sequence shown here is derived from an EMBL/GenBank/DDBJ whole genome shotgun (WGS) entry which is preliminary data.</text>
</comment>
<proteinExistence type="predicted"/>
<dbReference type="Proteomes" id="UP000187209">
    <property type="component" value="Unassembled WGS sequence"/>
</dbReference>
<keyword evidence="5" id="KW-0067">ATP-binding</keyword>
<protein>
    <recommendedName>
        <fullName evidence="1">RNA helicase</fullName>
        <ecNumber evidence="1">3.6.4.13</ecNumber>
    </recommendedName>
</protein>
<keyword evidence="4" id="KW-0347">Helicase</keyword>
<evidence type="ECO:0000256" key="2">
    <source>
        <dbReference type="ARBA" id="ARBA00022741"/>
    </source>
</evidence>
<dbReference type="Pfam" id="PF00270">
    <property type="entry name" value="DEAD"/>
    <property type="match status" value="1"/>
</dbReference>
<dbReference type="SMART" id="SM00490">
    <property type="entry name" value="HELICc"/>
    <property type="match status" value="1"/>
</dbReference>
<evidence type="ECO:0000256" key="4">
    <source>
        <dbReference type="ARBA" id="ARBA00022806"/>
    </source>
</evidence>
<organism evidence="11 12">
    <name type="scientific">Stentor coeruleus</name>
    <dbReference type="NCBI Taxonomy" id="5963"/>
    <lineage>
        <taxon>Eukaryota</taxon>
        <taxon>Sar</taxon>
        <taxon>Alveolata</taxon>
        <taxon>Ciliophora</taxon>
        <taxon>Postciliodesmatophora</taxon>
        <taxon>Heterotrichea</taxon>
        <taxon>Heterotrichida</taxon>
        <taxon>Stentoridae</taxon>
        <taxon>Stentor</taxon>
    </lineage>
</organism>
<dbReference type="GO" id="GO:0003724">
    <property type="term" value="F:RNA helicase activity"/>
    <property type="evidence" value="ECO:0007669"/>
    <property type="project" value="UniProtKB-EC"/>
</dbReference>
<evidence type="ECO:0000313" key="11">
    <source>
        <dbReference type="EMBL" id="OMJ77422.1"/>
    </source>
</evidence>
<evidence type="ECO:0000256" key="7">
    <source>
        <dbReference type="SAM" id="MobiDB-lite"/>
    </source>
</evidence>
<dbReference type="PROSITE" id="PS51195">
    <property type="entry name" value="Q_MOTIF"/>
    <property type="match status" value="1"/>
</dbReference>
<name>A0A1R2BKV7_9CILI</name>
<evidence type="ECO:0000259" key="9">
    <source>
        <dbReference type="PROSITE" id="PS51194"/>
    </source>
</evidence>
<dbReference type="GO" id="GO:0005524">
    <property type="term" value="F:ATP binding"/>
    <property type="evidence" value="ECO:0007669"/>
    <property type="project" value="UniProtKB-KW"/>
</dbReference>
<keyword evidence="12" id="KW-1185">Reference proteome</keyword>
<dbReference type="Gene3D" id="3.40.50.300">
    <property type="entry name" value="P-loop containing nucleotide triphosphate hydrolases"/>
    <property type="match status" value="2"/>
</dbReference>
<evidence type="ECO:0000256" key="3">
    <source>
        <dbReference type="ARBA" id="ARBA00022801"/>
    </source>
</evidence>
<dbReference type="InterPro" id="IPR014001">
    <property type="entry name" value="Helicase_ATP-bd"/>
</dbReference>
<feature type="domain" description="DEAD-box RNA helicase Q" evidence="10">
    <location>
        <begin position="100"/>
        <end position="128"/>
    </location>
</feature>
<dbReference type="InterPro" id="IPR014014">
    <property type="entry name" value="RNA_helicase_DEAD_Q_motif"/>
</dbReference>
<evidence type="ECO:0000313" key="12">
    <source>
        <dbReference type="Proteomes" id="UP000187209"/>
    </source>
</evidence>
<dbReference type="Pfam" id="PF00271">
    <property type="entry name" value="Helicase_C"/>
    <property type="match status" value="1"/>
</dbReference>
<feature type="region of interest" description="Disordered" evidence="7">
    <location>
        <begin position="471"/>
        <end position="507"/>
    </location>
</feature>
<dbReference type="AlphaFoldDB" id="A0A1R2BKV7"/>
<feature type="short sequence motif" description="Q motif" evidence="6">
    <location>
        <begin position="100"/>
        <end position="128"/>
    </location>
</feature>